<dbReference type="PANTHER" id="PTHR15510:SF5">
    <property type="entry name" value="SPERM-ASSOCIATED ANTIGEN 8"/>
    <property type="match status" value="1"/>
</dbReference>
<dbReference type="AlphaFoldDB" id="A0A3Q3A691"/>
<dbReference type="GO" id="GO:0008017">
    <property type="term" value="F:microtubule binding"/>
    <property type="evidence" value="ECO:0007669"/>
    <property type="project" value="InterPro"/>
</dbReference>
<sequence>MAEQTNTLKSKRGKCLRRNWVEERSVAALDEDDSETRSQKHGHKGIIAMDQEAKMETVTTSKATYVSLKSPGVRLKGVRRELLEKRLAQTISEEVRAQLNPPPPGTEFCSTTQKDFCVQGFVSRRPRATKAHDYKSDQAVTFWSESWRRIQGVTPVRSAGAPFRKSALFSTPITERVDEPDPPSDS</sequence>
<reference evidence="1" key="2">
    <citation type="submission" date="2025-09" db="UniProtKB">
        <authorList>
            <consortium name="Ensembl"/>
        </authorList>
    </citation>
    <scope>IDENTIFICATION</scope>
</reference>
<dbReference type="Pfam" id="PF22584">
    <property type="entry name" value="CFAP143"/>
    <property type="match status" value="1"/>
</dbReference>
<dbReference type="KEGG" id="kmr:108249275"/>
<dbReference type="GO" id="GO:0005634">
    <property type="term" value="C:nucleus"/>
    <property type="evidence" value="ECO:0007669"/>
    <property type="project" value="TreeGrafter"/>
</dbReference>
<dbReference type="InterPro" id="IPR026124">
    <property type="entry name" value="Sperm-assoc_Ag8"/>
</dbReference>
<evidence type="ECO:0000313" key="1">
    <source>
        <dbReference type="Ensembl" id="ENSKMAP00000011938.1"/>
    </source>
</evidence>
<name>A0A3Q3A691_KRYMA</name>
<dbReference type="STRING" id="37003.ENSKMAP00000011938"/>
<dbReference type="CTD" id="26206"/>
<dbReference type="RefSeq" id="XP_024857843.1">
    <property type="nucleotide sequence ID" value="XM_025002075.2"/>
</dbReference>
<evidence type="ECO:0000313" key="2">
    <source>
        <dbReference type="Proteomes" id="UP000264800"/>
    </source>
</evidence>
<dbReference type="GO" id="GO:0005737">
    <property type="term" value="C:cytoplasm"/>
    <property type="evidence" value="ECO:0007669"/>
    <property type="project" value="TreeGrafter"/>
</dbReference>
<dbReference type="GO" id="GO:0045944">
    <property type="term" value="P:positive regulation of transcription by RNA polymerase II"/>
    <property type="evidence" value="ECO:0007669"/>
    <property type="project" value="TreeGrafter"/>
</dbReference>
<dbReference type="OrthoDB" id="2120499at2759"/>
<protein>
    <submittedName>
        <fullName evidence="1">Sperm-associated antigen 8</fullName>
    </submittedName>
</protein>
<dbReference type="GeneTree" id="ENSGT00640000091617"/>
<dbReference type="PANTHER" id="PTHR15510">
    <property type="entry name" value="SPERM-ASSOCIATED ANTIGEN 8"/>
    <property type="match status" value="1"/>
</dbReference>
<proteinExistence type="predicted"/>
<dbReference type="Proteomes" id="UP000264800">
    <property type="component" value="Unplaced"/>
</dbReference>
<dbReference type="GeneID" id="108249275"/>
<reference evidence="1" key="1">
    <citation type="submission" date="2025-08" db="UniProtKB">
        <authorList>
            <consortium name="Ensembl"/>
        </authorList>
    </citation>
    <scope>IDENTIFICATION</scope>
</reference>
<keyword evidence="2" id="KW-1185">Reference proteome</keyword>
<dbReference type="Ensembl" id="ENSKMAT00000012118.1">
    <property type="protein sequence ID" value="ENSKMAP00000011938.1"/>
    <property type="gene ID" value="ENSKMAG00000008985.1"/>
</dbReference>
<dbReference type="OMA" id="EYCSTTQ"/>
<organism evidence="1 2">
    <name type="scientific">Kryptolebias marmoratus</name>
    <name type="common">Mangrove killifish</name>
    <name type="synonym">Rivulus marmoratus</name>
    <dbReference type="NCBI Taxonomy" id="37003"/>
    <lineage>
        <taxon>Eukaryota</taxon>
        <taxon>Metazoa</taxon>
        <taxon>Chordata</taxon>
        <taxon>Craniata</taxon>
        <taxon>Vertebrata</taxon>
        <taxon>Euteleostomi</taxon>
        <taxon>Actinopterygii</taxon>
        <taxon>Neopterygii</taxon>
        <taxon>Teleostei</taxon>
        <taxon>Neoteleostei</taxon>
        <taxon>Acanthomorphata</taxon>
        <taxon>Ovalentaria</taxon>
        <taxon>Atherinomorphae</taxon>
        <taxon>Cyprinodontiformes</taxon>
        <taxon>Rivulidae</taxon>
        <taxon>Kryptolebias</taxon>
    </lineage>
</organism>
<accession>A0A3Q3A691</accession>